<dbReference type="SUPFAM" id="SSF49299">
    <property type="entry name" value="PKD domain"/>
    <property type="match status" value="1"/>
</dbReference>
<dbReference type="PROSITE" id="PS50093">
    <property type="entry name" value="PKD"/>
    <property type="match status" value="1"/>
</dbReference>
<keyword evidence="8" id="KW-1015">Disulfide bond</keyword>
<evidence type="ECO:0000256" key="4">
    <source>
        <dbReference type="ARBA" id="ARBA00022729"/>
    </source>
</evidence>
<evidence type="ECO:0000256" key="5">
    <source>
        <dbReference type="ARBA" id="ARBA00022801"/>
    </source>
</evidence>
<evidence type="ECO:0000259" key="10">
    <source>
        <dbReference type="PROSITE" id="PS50093"/>
    </source>
</evidence>
<dbReference type="SUPFAM" id="SSF55486">
    <property type="entry name" value="Metalloproteases ('zincins'), catalytic domain"/>
    <property type="match status" value="1"/>
</dbReference>
<feature type="signal peptide" evidence="9">
    <location>
        <begin position="1"/>
        <end position="17"/>
    </location>
</feature>
<keyword evidence="12" id="KW-1185">Reference proteome</keyword>
<dbReference type="GO" id="GO:0005975">
    <property type="term" value="P:carbohydrate metabolic process"/>
    <property type="evidence" value="ECO:0007669"/>
    <property type="project" value="UniProtKB-ARBA"/>
</dbReference>
<keyword evidence="4 9" id="KW-0732">Signal</keyword>
<dbReference type="InterPro" id="IPR026444">
    <property type="entry name" value="Secre_tail"/>
</dbReference>
<dbReference type="PANTHER" id="PTHR47466">
    <property type="match status" value="1"/>
</dbReference>
<dbReference type="Pfam" id="PF18962">
    <property type="entry name" value="Por_Secre_tail"/>
    <property type="match status" value="1"/>
</dbReference>
<organism evidence="11 12">
    <name type="scientific">Phaeocystidibacter luteus</name>
    <dbReference type="NCBI Taxonomy" id="911197"/>
    <lineage>
        <taxon>Bacteria</taxon>
        <taxon>Pseudomonadati</taxon>
        <taxon>Bacteroidota</taxon>
        <taxon>Flavobacteriia</taxon>
        <taxon>Flavobacteriales</taxon>
        <taxon>Phaeocystidibacteraceae</taxon>
        <taxon>Phaeocystidibacter</taxon>
    </lineage>
</organism>
<dbReference type="Gene3D" id="2.60.120.200">
    <property type="match status" value="1"/>
</dbReference>
<evidence type="ECO:0000256" key="2">
    <source>
        <dbReference type="ARBA" id="ARBA00022670"/>
    </source>
</evidence>
<evidence type="ECO:0000256" key="8">
    <source>
        <dbReference type="ARBA" id="ARBA00023157"/>
    </source>
</evidence>
<evidence type="ECO:0000313" key="11">
    <source>
        <dbReference type="EMBL" id="KAB2807081.1"/>
    </source>
</evidence>
<evidence type="ECO:0000256" key="3">
    <source>
        <dbReference type="ARBA" id="ARBA00022723"/>
    </source>
</evidence>
<dbReference type="InterPro" id="IPR000601">
    <property type="entry name" value="PKD_dom"/>
</dbReference>
<dbReference type="InterPro" id="IPR024079">
    <property type="entry name" value="MetalloPept_cat_dom_sf"/>
</dbReference>
<reference evidence="11 12" key="1">
    <citation type="submission" date="2019-09" db="EMBL/GenBank/DDBJ databases">
        <title>Genomes of family Cryomorphaceae.</title>
        <authorList>
            <person name="Bowman J.P."/>
        </authorList>
    </citation>
    <scope>NUCLEOTIDE SEQUENCE [LARGE SCALE GENOMIC DNA]</scope>
    <source>
        <strain evidence="11 12">LMG 25704</strain>
    </source>
</reference>
<evidence type="ECO:0000256" key="6">
    <source>
        <dbReference type="ARBA" id="ARBA00022833"/>
    </source>
</evidence>
<dbReference type="GO" id="GO:0004553">
    <property type="term" value="F:hydrolase activity, hydrolyzing O-glycosyl compounds"/>
    <property type="evidence" value="ECO:0007669"/>
    <property type="project" value="UniProtKB-ARBA"/>
</dbReference>
<proteinExistence type="inferred from homology"/>
<dbReference type="SUPFAM" id="SSF49899">
    <property type="entry name" value="Concanavalin A-like lectins/glucanases"/>
    <property type="match status" value="1"/>
</dbReference>
<dbReference type="GO" id="GO:0008237">
    <property type="term" value="F:metallopeptidase activity"/>
    <property type="evidence" value="ECO:0007669"/>
    <property type="project" value="UniProtKB-KW"/>
</dbReference>
<dbReference type="Pfam" id="PF18911">
    <property type="entry name" value="PKD_4"/>
    <property type="match status" value="1"/>
</dbReference>
<comment type="caution">
    <text evidence="11">The sequence shown here is derived from an EMBL/GenBank/DDBJ whole genome shotgun (WGS) entry which is preliminary data.</text>
</comment>
<evidence type="ECO:0000256" key="7">
    <source>
        <dbReference type="ARBA" id="ARBA00023049"/>
    </source>
</evidence>
<dbReference type="Proteomes" id="UP000468650">
    <property type="component" value="Unassembled WGS sequence"/>
</dbReference>
<feature type="domain" description="PKD" evidence="10">
    <location>
        <begin position="342"/>
        <end position="415"/>
    </location>
</feature>
<feature type="chain" id="PRO_5026776564" evidence="9">
    <location>
        <begin position="18"/>
        <end position="688"/>
    </location>
</feature>
<dbReference type="NCBIfam" id="TIGR04183">
    <property type="entry name" value="Por_Secre_tail"/>
    <property type="match status" value="1"/>
</dbReference>
<keyword evidence="5" id="KW-0378">Hydrolase</keyword>
<dbReference type="GO" id="GO:0006508">
    <property type="term" value="P:proteolysis"/>
    <property type="evidence" value="ECO:0007669"/>
    <property type="project" value="UniProtKB-KW"/>
</dbReference>
<accession>A0A6N6RDB8</accession>
<evidence type="ECO:0000256" key="9">
    <source>
        <dbReference type="SAM" id="SignalP"/>
    </source>
</evidence>
<dbReference type="AlphaFoldDB" id="A0A6N6RDB8"/>
<evidence type="ECO:0000256" key="1">
    <source>
        <dbReference type="ARBA" id="ARBA00008721"/>
    </source>
</evidence>
<sequence>MRYLAILALALTTLSSAAQHQHSHDQCGTDIYYQQQAANNPQLQIERQEADELWMENRDTYTTGQEVVQTIPVVVHVMYYNFEDSISVAQVEDAIDVLNEDYSLTNSDAGNVRAIFASRQANLEIQFALAKKDPNGNATNGITYHQSDRSLGANDAIKGEINWPNQNYLNVWVVRAIDLGLPPSQGTILGYAAFPYNNQPVTDDGIVIRHDQMGRIGTAVSNGRTLTHEVGHFLNLYHPFQNGCGGQGDVIADTPPIASPSYGCNFNRNTCNTGANDEPDMIENYMDYANDVCVNTFTAGQKVRAKDCLNATAHPLWRRGMLTTTANHALTGIGGGTVNAIPTVKFTSERHTVCAGEDIQFFNLGASHDNGTTFSWEFKKNGQVISTSSLENPVMNFTQTGTYDVKFTITNGLGSDSQEKQAEFTVYDTNPYWDNNFTATFENDLPNSTWLVLDNGDGRKWSTSSVAAFGGTKSAINPNRSSLADGGDDILQSSAILLDETPTATLRFQYAWARQESSNQDRLTVLVSQDCGETWNIARLISSFQLNTAGANVTGNFVPNSSQWTEAVINLNSYVGPDPILIRFAYTPDGGNNLYIDEVRMDVGIGLEEELGSSLAIYPNPANTTLNINTGTTEDASYQIMNTNGQVVLNGDIALGQTEVSVENIPAGVYMVRVTSNGSVQTEKVVIQ</sequence>
<dbReference type="RefSeq" id="WP_151668271.1">
    <property type="nucleotide sequence ID" value="NZ_WBVO01000012.1"/>
</dbReference>
<dbReference type="PANTHER" id="PTHR47466:SF1">
    <property type="entry name" value="METALLOPROTEASE MEP1 (AFU_ORTHOLOGUE AFUA_1G07730)-RELATED"/>
    <property type="match status" value="1"/>
</dbReference>
<dbReference type="InterPro" id="IPR008754">
    <property type="entry name" value="Peptidase_M43"/>
</dbReference>
<dbReference type="InterPro" id="IPR013783">
    <property type="entry name" value="Ig-like_fold"/>
</dbReference>
<dbReference type="OrthoDB" id="622252at2"/>
<keyword evidence="7" id="KW-0482">Metalloprotease</keyword>
<evidence type="ECO:0000313" key="12">
    <source>
        <dbReference type="Proteomes" id="UP000468650"/>
    </source>
</evidence>
<dbReference type="Pfam" id="PF05572">
    <property type="entry name" value="Peptidase_M43"/>
    <property type="match status" value="1"/>
</dbReference>
<dbReference type="InterPro" id="IPR035986">
    <property type="entry name" value="PKD_dom_sf"/>
</dbReference>
<dbReference type="EMBL" id="WBVO01000012">
    <property type="protein sequence ID" value="KAB2807081.1"/>
    <property type="molecule type" value="Genomic_DNA"/>
</dbReference>
<gene>
    <name evidence="11" type="ORF">F8C67_12870</name>
</gene>
<keyword evidence="6" id="KW-0862">Zinc</keyword>
<dbReference type="CDD" id="cd04275">
    <property type="entry name" value="ZnMc_pappalysin_like"/>
    <property type="match status" value="1"/>
</dbReference>
<comment type="similarity">
    <text evidence="1">Belongs to the peptidase M43B family.</text>
</comment>
<dbReference type="InterPro" id="IPR013320">
    <property type="entry name" value="ConA-like_dom_sf"/>
</dbReference>
<dbReference type="Gene3D" id="2.60.40.10">
    <property type="entry name" value="Immunoglobulins"/>
    <property type="match status" value="1"/>
</dbReference>
<keyword evidence="2" id="KW-0645">Protease</keyword>
<protein>
    <submittedName>
        <fullName evidence="11">T9SS type A sorting domain-containing protein</fullName>
    </submittedName>
</protein>
<keyword evidence="3" id="KW-0479">Metal-binding</keyword>
<name>A0A6N6RDB8_9FLAO</name>
<dbReference type="GO" id="GO:0046872">
    <property type="term" value="F:metal ion binding"/>
    <property type="evidence" value="ECO:0007669"/>
    <property type="project" value="UniProtKB-KW"/>
</dbReference>
<dbReference type="Gene3D" id="3.40.390.10">
    <property type="entry name" value="Collagenase (Catalytic Domain)"/>
    <property type="match status" value="1"/>
</dbReference>